<dbReference type="EMBL" id="DF973377">
    <property type="protein sequence ID" value="GAU28664.1"/>
    <property type="molecule type" value="Genomic_DNA"/>
</dbReference>
<evidence type="ECO:0000313" key="3">
    <source>
        <dbReference type="Proteomes" id="UP000242715"/>
    </source>
</evidence>
<dbReference type="GO" id="GO:0006508">
    <property type="term" value="P:proteolysis"/>
    <property type="evidence" value="ECO:0007669"/>
    <property type="project" value="InterPro"/>
</dbReference>
<dbReference type="SUPFAM" id="SSF54001">
    <property type="entry name" value="Cysteine proteinases"/>
    <property type="match status" value="1"/>
</dbReference>
<proteinExistence type="predicted"/>
<dbReference type="InterPro" id="IPR000668">
    <property type="entry name" value="Peptidase_C1A_C"/>
</dbReference>
<name>A0A2Z6M852_TRISU</name>
<feature type="domain" description="Peptidase C1A papain C-terminal" evidence="1">
    <location>
        <begin position="27"/>
        <end position="159"/>
    </location>
</feature>
<dbReference type="Pfam" id="PF00112">
    <property type="entry name" value="Peptidase_C1"/>
    <property type="match status" value="1"/>
</dbReference>
<dbReference type="AlphaFoldDB" id="A0A2Z6M852"/>
<organism evidence="2 3">
    <name type="scientific">Trifolium subterraneum</name>
    <name type="common">Subterranean clover</name>
    <dbReference type="NCBI Taxonomy" id="3900"/>
    <lineage>
        <taxon>Eukaryota</taxon>
        <taxon>Viridiplantae</taxon>
        <taxon>Streptophyta</taxon>
        <taxon>Embryophyta</taxon>
        <taxon>Tracheophyta</taxon>
        <taxon>Spermatophyta</taxon>
        <taxon>Magnoliopsida</taxon>
        <taxon>eudicotyledons</taxon>
        <taxon>Gunneridae</taxon>
        <taxon>Pentapetalae</taxon>
        <taxon>rosids</taxon>
        <taxon>fabids</taxon>
        <taxon>Fabales</taxon>
        <taxon>Fabaceae</taxon>
        <taxon>Papilionoideae</taxon>
        <taxon>50 kb inversion clade</taxon>
        <taxon>NPAAA clade</taxon>
        <taxon>Hologalegina</taxon>
        <taxon>IRL clade</taxon>
        <taxon>Trifolieae</taxon>
        <taxon>Trifolium</taxon>
    </lineage>
</organism>
<keyword evidence="3" id="KW-1185">Reference proteome</keyword>
<dbReference type="Gene3D" id="3.90.70.10">
    <property type="entry name" value="Cysteine proteinases"/>
    <property type="match status" value="1"/>
</dbReference>
<accession>A0A2Z6M852</accession>
<dbReference type="InterPro" id="IPR038765">
    <property type="entry name" value="Papain-like_cys_pep_sf"/>
</dbReference>
<evidence type="ECO:0000313" key="2">
    <source>
        <dbReference type="EMBL" id="GAU28664.1"/>
    </source>
</evidence>
<dbReference type="GO" id="GO:0008234">
    <property type="term" value="F:cysteine-type peptidase activity"/>
    <property type="evidence" value="ECO:0007669"/>
    <property type="project" value="InterPro"/>
</dbReference>
<reference evidence="3" key="1">
    <citation type="journal article" date="2017" name="Front. Plant Sci.">
        <title>Climate Clever Clovers: New Paradigm to Reduce the Environmental Footprint of Ruminants by Breeding Low Methanogenic Forages Utilizing Haplotype Variation.</title>
        <authorList>
            <person name="Kaur P."/>
            <person name="Appels R."/>
            <person name="Bayer P.E."/>
            <person name="Keeble-Gagnere G."/>
            <person name="Wang J."/>
            <person name="Hirakawa H."/>
            <person name="Shirasawa K."/>
            <person name="Vercoe P."/>
            <person name="Stefanova K."/>
            <person name="Durmic Z."/>
            <person name="Nichols P."/>
            <person name="Revell C."/>
            <person name="Isobe S.N."/>
            <person name="Edwards D."/>
            <person name="Erskine W."/>
        </authorList>
    </citation>
    <scope>NUCLEOTIDE SEQUENCE [LARGE SCALE GENOMIC DNA]</scope>
    <source>
        <strain evidence="3">cv. Daliak</strain>
    </source>
</reference>
<evidence type="ECO:0000259" key="1">
    <source>
        <dbReference type="Pfam" id="PF00112"/>
    </source>
</evidence>
<sequence length="271" mass="30015">MSQSSSSAQKSIMAAESSSSKKKIKVTSFDWRNVVGKLPDVKHQGFGESCFACVVLGVMESLNEKKILLSCQDVFKLTEKEKDKEKGASIGATLAWIRENGCILEEDCPYDFNGDVTPFEYERKPCLRVQTFFEMKIPLKPSKRFEENLEWEIQQGPLAAEMLWVNGIETLTGSFEVNIIGCMTDCKFYIPDSTGDNTGLAFRTSYHFAKSSKNNKEVCACVGSTLCSVVPGFKNSVEKALNAIGVRPCFVSLPSQAHENNIVASEISQLE</sequence>
<protein>
    <recommendedName>
        <fullName evidence="1">Peptidase C1A papain C-terminal domain-containing protein</fullName>
    </recommendedName>
</protein>
<dbReference type="Proteomes" id="UP000242715">
    <property type="component" value="Unassembled WGS sequence"/>
</dbReference>
<gene>
    <name evidence="2" type="ORF">TSUD_159460</name>
</gene>